<dbReference type="Pfam" id="PF02080">
    <property type="entry name" value="TrkA_C"/>
    <property type="match status" value="1"/>
</dbReference>
<organism evidence="9 10">
    <name type="scientific">Candidatus Bipolaricaulis anaerobius</name>
    <dbReference type="NCBI Taxonomy" id="2026885"/>
    <lineage>
        <taxon>Bacteria</taxon>
        <taxon>Candidatus Bipolaricaulota</taxon>
        <taxon>Candidatus Bipolaricaulia</taxon>
        <taxon>Candidatus Bipolaricaulales</taxon>
        <taxon>Candidatus Bipolaricaulaceae</taxon>
        <taxon>Candidatus Bipolaricaulis</taxon>
    </lineage>
</organism>
<evidence type="ECO:0000256" key="1">
    <source>
        <dbReference type="ARBA" id="ARBA00017378"/>
    </source>
</evidence>
<dbReference type="InterPro" id="IPR006037">
    <property type="entry name" value="RCK_C"/>
</dbReference>
<evidence type="ECO:0000259" key="7">
    <source>
        <dbReference type="PROSITE" id="PS51201"/>
    </source>
</evidence>
<dbReference type="Proteomes" id="UP000249818">
    <property type="component" value="Chromosome BARAN1"/>
</dbReference>
<gene>
    <name evidence="9" type="primary">TrkA</name>
    <name evidence="9" type="ORF">BARAN1_0565</name>
</gene>
<evidence type="ECO:0000256" key="2">
    <source>
        <dbReference type="ARBA" id="ARBA00022448"/>
    </source>
</evidence>
<keyword evidence="3" id="KW-0633">Potassium transport</keyword>
<dbReference type="InterPro" id="IPR006036">
    <property type="entry name" value="K_uptake_TrkA"/>
</dbReference>
<dbReference type="PANTHER" id="PTHR43833">
    <property type="entry name" value="POTASSIUM CHANNEL PROTEIN 2-RELATED-RELATED"/>
    <property type="match status" value="1"/>
</dbReference>
<dbReference type="Gene3D" id="3.30.70.1450">
    <property type="entry name" value="Regulator of K+ conductance, C-terminal domain"/>
    <property type="match status" value="1"/>
</dbReference>
<reference evidence="10" key="1">
    <citation type="submission" date="2018-05" db="EMBL/GenBank/DDBJ databases">
        <authorList>
            <person name="Hao L."/>
        </authorList>
    </citation>
    <scope>NUCLEOTIDE SEQUENCE [LARGE SCALE GENOMIC DNA]</scope>
</reference>
<dbReference type="GO" id="GO:0005886">
    <property type="term" value="C:plasma membrane"/>
    <property type="evidence" value="ECO:0007669"/>
    <property type="project" value="InterPro"/>
</dbReference>
<evidence type="ECO:0000259" key="8">
    <source>
        <dbReference type="PROSITE" id="PS51202"/>
    </source>
</evidence>
<keyword evidence="6" id="KW-0406">Ion transport</keyword>
<dbReference type="InterPro" id="IPR003148">
    <property type="entry name" value="RCK_N"/>
</dbReference>
<dbReference type="Pfam" id="PF02254">
    <property type="entry name" value="TrkA_N"/>
    <property type="match status" value="1"/>
</dbReference>
<dbReference type="EMBL" id="LS483254">
    <property type="protein sequence ID" value="SQD92589.1"/>
    <property type="molecule type" value="Genomic_DNA"/>
</dbReference>
<feature type="domain" description="RCK C-terminal" evidence="8">
    <location>
        <begin position="133"/>
        <end position="220"/>
    </location>
</feature>
<keyword evidence="10" id="KW-1185">Reference proteome</keyword>
<dbReference type="OrthoDB" id="9785285at2"/>
<evidence type="ECO:0000313" key="9">
    <source>
        <dbReference type="EMBL" id="SQD92589.1"/>
    </source>
</evidence>
<dbReference type="AlphaFoldDB" id="A0A2X3L080"/>
<feature type="domain" description="RCK N-terminal" evidence="7">
    <location>
        <begin position="1"/>
        <end position="122"/>
    </location>
</feature>
<keyword evidence="4" id="KW-0630">Potassium</keyword>
<dbReference type="PANTHER" id="PTHR43833:SF5">
    <property type="entry name" value="TRK SYSTEM POTASSIUM UPTAKE PROTEIN TRKA"/>
    <property type="match status" value="1"/>
</dbReference>
<protein>
    <recommendedName>
        <fullName evidence="1">Trk system potassium uptake protein TrkA</fullName>
    </recommendedName>
</protein>
<sequence length="220" mass="23311">MYLIVVGAGGIGSAIIDLAVRDRHNVAVIERDPKKAEAIIRRYDVLVFNADAASADILREAGAERADALIATTHDDATNLMVVAAAGDLGVPTIVTVVNNPEHVDLFRRLGAHVMENPDIIVAGYLYHSAWHPHVRDLVALPGGAQVFRITITADSPLVDLTLREAGKQGLIPEGLLIAAVERDGDLVIPSGSTVIRAGDNVTVFTKGHVPQSAIEQLTG</sequence>
<dbReference type="KEGG" id="bana:BARAN1_0565"/>
<dbReference type="GO" id="GO:0015079">
    <property type="term" value="F:potassium ion transmembrane transporter activity"/>
    <property type="evidence" value="ECO:0007669"/>
    <property type="project" value="InterPro"/>
</dbReference>
<dbReference type="Gene3D" id="3.40.50.720">
    <property type="entry name" value="NAD(P)-binding Rossmann-like Domain"/>
    <property type="match status" value="1"/>
</dbReference>
<accession>A0A2X3L080</accession>
<dbReference type="InterPro" id="IPR050721">
    <property type="entry name" value="Trk_Ktr_HKT_K-transport"/>
</dbReference>
<dbReference type="SUPFAM" id="SSF51735">
    <property type="entry name" value="NAD(P)-binding Rossmann-fold domains"/>
    <property type="match status" value="1"/>
</dbReference>
<dbReference type="PROSITE" id="PS51201">
    <property type="entry name" value="RCK_N"/>
    <property type="match status" value="1"/>
</dbReference>
<name>A0A2X3L080_9BACT</name>
<evidence type="ECO:0000256" key="3">
    <source>
        <dbReference type="ARBA" id="ARBA00022538"/>
    </source>
</evidence>
<dbReference type="PROSITE" id="PS51202">
    <property type="entry name" value="RCK_C"/>
    <property type="match status" value="1"/>
</dbReference>
<keyword evidence="2" id="KW-0813">Transport</keyword>
<evidence type="ECO:0000256" key="6">
    <source>
        <dbReference type="ARBA" id="ARBA00023065"/>
    </source>
</evidence>
<proteinExistence type="predicted"/>
<dbReference type="InterPro" id="IPR036291">
    <property type="entry name" value="NAD(P)-bd_dom_sf"/>
</dbReference>
<evidence type="ECO:0000313" key="10">
    <source>
        <dbReference type="Proteomes" id="UP000249818"/>
    </source>
</evidence>
<dbReference type="SUPFAM" id="SSF116726">
    <property type="entry name" value="TrkA C-terminal domain-like"/>
    <property type="match status" value="1"/>
</dbReference>
<keyword evidence="5" id="KW-0520">NAD</keyword>
<dbReference type="RefSeq" id="WP_122030786.1">
    <property type="nucleotide sequence ID" value="NZ_LS483254.1"/>
</dbReference>
<evidence type="ECO:0000256" key="5">
    <source>
        <dbReference type="ARBA" id="ARBA00023027"/>
    </source>
</evidence>
<evidence type="ECO:0000256" key="4">
    <source>
        <dbReference type="ARBA" id="ARBA00022958"/>
    </source>
</evidence>
<dbReference type="PRINTS" id="PR00335">
    <property type="entry name" value="KUPTAKETRKA"/>
</dbReference>
<dbReference type="InterPro" id="IPR036721">
    <property type="entry name" value="RCK_C_sf"/>
</dbReference>